<dbReference type="InterPro" id="IPR016032">
    <property type="entry name" value="Sig_transdc_resp-reg_C-effctor"/>
</dbReference>
<sequence length="750" mass="81092">MAPLGSSALRLSSPRPLPPPPHPSQDPWQDGFQLGDWWVDVSGNRLVRDAEVRPLRHKAMALLVMLARHEGRTVAREDIVNEVWDGNQFVAPKAINTAVWTIRQALGDDPDTPRYLETIAKKGYRLVAPVSHPIAREPTHDAPAGGPRSPSTDLGVDAAHVSGSPDSPRRSRWIATGLGGALLLAAAAWWAGSRPSAAPDGPRSVSPLSAPEALSQEEGVEYLAAQSPDGRHLAFAWWRGQGVGELHLRDLASGGRPASPPRPVSHGAGDVHGLAWAPDGHALAFAAMQADGSCALWRQDLGTDGRATKERQRLGRCAPLYTATLAWSPDGRWLVYSGEQDGAGGLFLMSPQGGTPRRLTTAAPGAMADHQPSWSPDGRHIAFVRQDPADGTRDVYETTLEGEPRRLTQLRLHHVHGLAHAPDGQDLVLSTTVQDLRVLQRWQRHDGRVVPLGLEGSAPSRASDGSLVYALMRSHVSLAQGRFDALPRRAMQSIASDRWPRPDPRGERVAFVSRRSGSLALWVAHADGSQARALADLGGQSEAPAWSPDGRQLAFVGACGPGRRVGLCRIGADGQGLAPVAADAAGYGSPQWHPTRPELWTVSDRGGRWQLWRFPAKGGAGQPEPTEHEPGRALQWAADSSGFVYQTRGSDRLRWRSATGPQAGQERELVPARHGESLLDWQWSPRGVVALVRGDRERWRLLPWDGSASHALGDHPVGTFPERARFAIATDGTLWVELADTNVADIFRVR</sequence>
<dbReference type="Gene3D" id="1.10.10.10">
    <property type="entry name" value="Winged helix-like DNA-binding domain superfamily/Winged helix DNA-binding domain"/>
    <property type="match status" value="1"/>
</dbReference>
<dbReference type="PANTHER" id="PTHR36842">
    <property type="entry name" value="PROTEIN TOLB HOMOLOG"/>
    <property type="match status" value="1"/>
</dbReference>
<dbReference type="SMART" id="SM00862">
    <property type="entry name" value="Trans_reg_C"/>
    <property type="match status" value="1"/>
</dbReference>
<name>A0A3S2UIA2_9BURK</name>
<dbReference type="CDD" id="cd00383">
    <property type="entry name" value="trans_reg_C"/>
    <property type="match status" value="1"/>
</dbReference>
<evidence type="ECO:0000259" key="5">
    <source>
        <dbReference type="PROSITE" id="PS51755"/>
    </source>
</evidence>
<dbReference type="Pfam" id="PF00486">
    <property type="entry name" value="Trans_reg_C"/>
    <property type="match status" value="1"/>
</dbReference>
<dbReference type="OrthoDB" id="262125at2"/>
<dbReference type="InterPro" id="IPR001867">
    <property type="entry name" value="OmpR/PhoB-type_DNA-bd"/>
</dbReference>
<evidence type="ECO:0000313" key="6">
    <source>
        <dbReference type="EMBL" id="RVT88791.1"/>
    </source>
</evidence>
<dbReference type="Gene3D" id="2.120.10.30">
    <property type="entry name" value="TolB, C-terminal domain"/>
    <property type="match status" value="2"/>
</dbReference>
<comment type="similarity">
    <text evidence="1">Belongs to the TolB family.</text>
</comment>
<dbReference type="GO" id="GO:0006355">
    <property type="term" value="P:regulation of DNA-templated transcription"/>
    <property type="evidence" value="ECO:0007669"/>
    <property type="project" value="InterPro"/>
</dbReference>
<organism evidence="6 7">
    <name type="scientific">Inhella crocodyli</name>
    <dbReference type="NCBI Taxonomy" id="2499851"/>
    <lineage>
        <taxon>Bacteria</taxon>
        <taxon>Pseudomonadati</taxon>
        <taxon>Pseudomonadota</taxon>
        <taxon>Betaproteobacteria</taxon>
        <taxon>Burkholderiales</taxon>
        <taxon>Sphaerotilaceae</taxon>
        <taxon>Inhella</taxon>
    </lineage>
</organism>
<feature type="region of interest" description="Disordered" evidence="4">
    <location>
        <begin position="359"/>
        <end position="379"/>
    </location>
</feature>
<evidence type="ECO:0000256" key="2">
    <source>
        <dbReference type="ARBA" id="ARBA00023125"/>
    </source>
</evidence>
<dbReference type="EMBL" id="SACM01000001">
    <property type="protein sequence ID" value="RVT88791.1"/>
    <property type="molecule type" value="Genomic_DNA"/>
</dbReference>
<reference evidence="6 7" key="1">
    <citation type="submission" date="2019-01" db="EMBL/GenBank/DDBJ databases">
        <authorList>
            <person name="Chen W.-M."/>
        </authorList>
    </citation>
    <scope>NUCLEOTIDE SEQUENCE [LARGE SCALE GENOMIC DNA]</scope>
    <source>
        <strain evidence="6 7">CCP-18</strain>
    </source>
</reference>
<dbReference type="PANTHER" id="PTHR36842:SF1">
    <property type="entry name" value="PROTEIN TOLB"/>
    <property type="match status" value="1"/>
</dbReference>
<dbReference type="SUPFAM" id="SSF69304">
    <property type="entry name" value="Tricorn protease N-terminal domain"/>
    <property type="match status" value="1"/>
</dbReference>
<dbReference type="Pfam" id="PF07676">
    <property type="entry name" value="PD40"/>
    <property type="match status" value="4"/>
</dbReference>
<dbReference type="InterPro" id="IPR011659">
    <property type="entry name" value="WD40"/>
</dbReference>
<evidence type="ECO:0000256" key="3">
    <source>
        <dbReference type="PROSITE-ProRule" id="PRU01091"/>
    </source>
</evidence>
<keyword evidence="2 3" id="KW-0238">DNA-binding</keyword>
<feature type="region of interest" description="Disordered" evidence="4">
    <location>
        <begin position="1"/>
        <end position="29"/>
    </location>
</feature>
<dbReference type="InterPro" id="IPR011042">
    <property type="entry name" value="6-blade_b-propeller_TolB-like"/>
</dbReference>
<dbReference type="GO" id="GO:0000160">
    <property type="term" value="P:phosphorelay signal transduction system"/>
    <property type="evidence" value="ECO:0007669"/>
    <property type="project" value="InterPro"/>
</dbReference>
<feature type="DNA-binding region" description="OmpR/PhoB-type" evidence="3">
    <location>
        <begin position="29"/>
        <end position="128"/>
    </location>
</feature>
<keyword evidence="7" id="KW-1185">Reference proteome</keyword>
<dbReference type="GO" id="GO:0003677">
    <property type="term" value="F:DNA binding"/>
    <property type="evidence" value="ECO:0007669"/>
    <property type="project" value="UniProtKB-UniRule"/>
</dbReference>
<gene>
    <name evidence="6" type="ORF">EOD73_07430</name>
</gene>
<dbReference type="AlphaFoldDB" id="A0A3S2UIA2"/>
<protein>
    <recommendedName>
        <fullName evidence="5">OmpR/PhoB-type domain-containing protein</fullName>
    </recommendedName>
</protein>
<comment type="caution">
    <text evidence="6">The sequence shown here is derived from an EMBL/GenBank/DDBJ whole genome shotgun (WGS) entry which is preliminary data.</text>
</comment>
<dbReference type="SUPFAM" id="SSF82171">
    <property type="entry name" value="DPP6 N-terminal domain-like"/>
    <property type="match status" value="1"/>
</dbReference>
<evidence type="ECO:0000313" key="7">
    <source>
        <dbReference type="Proteomes" id="UP000288587"/>
    </source>
</evidence>
<dbReference type="InterPro" id="IPR036388">
    <property type="entry name" value="WH-like_DNA-bd_sf"/>
</dbReference>
<evidence type="ECO:0000256" key="4">
    <source>
        <dbReference type="SAM" id="MobiDB-lite"/>
    </source>
</evidence>
<feature type="compositionally biased region" description="Pro residues" evidence="4">
    <location>
        <begin position="15"/>
        <end position="24"/>
    </location>
</feature>
<accession>A0A3S2UIA2</accession>
<feature type="compositionally biased region" description="Low complexity" evidence="4">
    <location>
        <begin position="1"/>
        <end position="14"/>
    </location>
</feature>
<dbReference type="PROSITE" id="PS51755">
    <property type="entry name" value="OMPR_PHOB"/>
    <property type="match status" value="1"/>
</dbReference>
<dbReference type="Proteomes" id="UP000288587">
    <property type="component" value="Unassembled WGS sequence"/>
</dbReference>
<evidence type="ECO:0000256" key="1">
    <source>
        <dbReference type="ARBA" id="ARBA00009820"/>
    </source>
</evidence>
<feature type="region of interest" description="Disordered" evidence="4">
    <location>
        <begin position="135"/>
        <end position="172"/>
    </location>
</feature>
<feature type="domain" description="OmpR/PhoB-type" evidence="5">
    <location>
        <begin position="29"/>
        <end position="128"/>
    </location>
</feature>
<proteinExistence type="inferred from homology"/>
<dbReference type="SUPFAM" id="SSF46894">
    <property type="entry name" value="C-terminal effector domain of the bipartite response regulators"/>
    <property type="match status" value="1"/>
</dbReference>